<accession>A0ACC1CDG6</accession>
<gene>
    <name evidence="1" type="ORF">Patl1_02776</name>
</gene>
<evidence type="ECO:0000313" key="2">
    <source>
        <dbReference type="Proteomes" id="UP001164250"/>
    </source>
</evidence>
<comment type="caution">
    <text evidence="1">The sequence shown here is derived from an EMBL/GenBank/DDBJ whole genome shotgun (WGS) entry which is preliminary data.</text>
</comment>
<organism evidence="1 2">
    <name type="scientific">Pistacia atlantica</name>
    <dbReference type="NCBI Taxonomy" id="434234"/>
    <lineage>
        <taxon>Eukaryota</taxon>
        <taxon>Viridiplantae</taxon>
        <taxon>Streptophyta</taxon>
        <taxon>Embryophyta</taxon>
        <taxon>Tracheophyta</taxon>
        <taxon>Spermatophyta</taxon>
        <taxon>Magnoliopsida</taxon>
        <taxon>eudicotyledons</taxon>
        <taxon>Gunneridae</taxon>
        <taxon>Pentapetalae</taxon>
        <taxon>rosids</taxon>
        <taxon>malvids</taxon>
        <taxon>Sapindales</taxon>
        <taxon>Anacardiaceae</taxon>
        <taxon>Pistacia</taxon>
    </lineage>
</organism>
<proteinExistence type="predicted"/>
<protein>
    <submittedName>
        <fullName evidence="1">Uncharacterized protein</fullName>
    </submittedName>
</protein>
<dbReference type="EMBL" id="CM047897">
    <property type="protein sequence ID" value="KAJ0113613.1"/>
    <property type="molecule type" value="Genomic_DNA"/>
</dbReference>
<dbReference type="Proteomes" id="UP001164250">
    <property type="component" value="Chromosome 1"/>
</dbReference>
<evidence type="ECO:0000313" key="1">
    <source>
        <dbReference type="EMBL" id="KAJ0113613.1"/>
    </source>
</evidence>
<keyword evidence="2" id="KW-1185">Reference proteome</keyword>
<name>A0ACC1CDG6_9ROSI</name>
<sequence>MSNSLRSNTNLSHPTPITLPFSPKNPNNITTTESLSQILPIKFPGPRNQPHSSPAQLTCKPPPPNTLFSNYKPLCQICGKTNHQALDCYHRMDFSYQGRHPPAQLAAMAAHTHVQQEDAPSWFLDSGANSHVTSALENLTIQQQPYQGPAQVTVGNGGGHADPQGALPRSE</sequence>
<reference evidence="2" key="1">
    <citation type="journal article" date="2023" name="G3 (Bethesda)">
        <title>Genome assembly and association tests identify interacting loci associated with vigor, precocity, and sex in interspecific pistachio rootstocks.</title>
        <authorList>
            <person name="Palmer W."/>
            <person name="Jacygrad E."/>
            <person name="Sagayaradj S."/>
            <person name="Cavanaugh K."/>
            <person name="Han R."/>
            <person name="Bertier L."/>
            <person name="Beede B."/>
            <person name="Kafkas S."/>
            <person name="Golino D."/>
            <person name="Preece J."/>
            <person name="Michelmore R."/>
        </authorList>
    </citation>
    <scope>NUCLEOTIDE SEQUENCE [LARGE SCALE GENOMIC DNA]</scope>
</reference>